<feature type="transmembrane region" description="Helical" evidence="1">
    <location>
        <begin position="79"/>
        <end position="98"/>
    </location>
</feature>
<organism evidence="2">
    <name type="scientific">Lepeophtheirus salmonis</name>
    <name type="common">Salmon louse</name>
    <name type="synonym">Caligus salmonis</name>
    <dbReference type="NCBI Taxonomy" id="72036"/>
    <lineage>
        <taxon>Eukaryota</taxon>
        <taxon>Metazoa</taxon>
        <taxon>Ecdysozoa</taxon>
        <taxon>Arthropoda</taxon>
        <taxon>Crustacea</taxon>
        <taxon>Multicrustacea</taxon>
        <taxon>Hexanauplia</taxon>
        <taxon>Copepoda</taxon>
        <taxon>Siphonostomatoida</taxon>
        <taxon>Caligidae</taxon>
        <taxon>Lepeophtheirus</taxon>
    </lineage>
</organism>
<evidence type="ECO:0000256" key="1">
    <source>
        <dbReference type="SAM" id="Phobius"/>
    </source>
</evidence>
<keyword evidence="1" id="KW-1133">Transmembrane helix</keyword>
<name>A0A0K2U7D3_LEPSM</name>
<sequence>MESLSQESRSAFSIGNSASSLNGLFTFNDAINFSSLVSTPTSRSSTKEQNRDPSSVIPRSFAVSDILLGNRISSGSFKVFLFLSTEGLIVISILSMLGGRK</sequence>
<reference evidence="2" key="1">
    <citation type="submission" date="2014-05" db="EMBL/GenBank/DDBJ databases">
        <authorList>
            <person name="Chronopoulou M."/>
        </authorList>
    </citation>
    <scope>NUCLEOTIDE SEQUENCE</scope>
    <source>
        <tissue evidence="2">Whole organism</tissue>
    </source>
</reference>
<dbReference type="EMBL" id="HACA01016823">
    <property type="protein sequence ID" value="CDW34184.1"/>
    <property type="molecule type" value="Transcribed_RNA"/>
</dbReference>
<proteinExistence type="predicted"/>
<protein>
    <submittedName>
        <fullName evidence="2">Uncharacterized protein</fullName>
    </submittedName>
</protein>
<keyword evidence="1" id="KW-0472">Membrane</keyword>
<accession>A0A0K2U7D3</accession>
<keyword evidence="1" id="KW-0812">Transmembrane</keyword>
<dbReference type="AlphaFoldDB" id="A0A0K2U7D3"/>
<evidence type="ECO:0000313" key="2">
    <source>
        <dbReference type="EMBL" id="CDW34184.1"/>
    </source>
</evidence>